<name>A0ABD0JFL2_9CAEN</name>
<feature type="transmembrane region" description="Helical" evidence="6">
    <location>
        <begin position="90"/>
        <end position="111"/>
    </location>
</feature>
<keyword evidence="2 6" id="KW-0812">Transmembrane</keyword>
<sequence>MPPGQQRAEADRERRENIRTCFICFNVVIAFLSAGFLVAGVITFVEPKHVASTFGTDTSKASKLDQKTREDFQIYEVQINELVFYHKTGIALTTIAASLVILVFLGCFQWLDRCNVKCWRVANRNEHPRREVDPQNENVEPQAGQHQRADDDSSDDDSDVGGTANEQQRWTTRRNYLLIAYLVILLVVWIGQCIALIMVLNWYAEIPERIKDMFENFTIKENYDGRNGYSQTVNLLHFVYECCGIFGQSDFQDITKLPPSCCKPEIID</sequence>
<evidence type="ECO:0000256" key="2">
    <source>
        <dbReference type="ARBA" id="ARBA00022692"/>
    </source>
</evidence>
<dbReference type="InterPro" id="IPR018499">
    <property type="entry name" value="Tetraspanin/Peripherin"/>
</dbReference>
<feature type="transmembrane region" description="Helical" evidence="6">
    <location>
        <begin position="21"/>
        <end position="45"/>
    </location>
</feature>
<evidence type="ECO:0000256" key="3">
    <source>
        <dbReference type="ARBA" id="ARBA00022989"/>
    </source>
</evidence>
<dbReference type="EMBL" id="JACVVK020000460">
    <property type="protein sequence ID" value="KAK7473723.1"/>
    <property type="molecule type" value="Genomic_DNA"/>
</dbReference>
<evidence type="ECO:0000313" key="8">
    <source>
        <dbReference type="Proteomes" id="UP001519460"/>
    </source>
</evidence>
<reference evidence="7 8" key="1">
    <citation type="journal article" date="2023" name="Sci. Data">
        <title>Genome assembly of the Korean intertidal mud-creeper Batillaria attramentaria.</title>
        <authorList>
            <person name="Patra A.K."/>
            <person name="Ho P.T."/>
            <person name="Jun S."/>
            <person name="Lee S.J."/>
            <person name="Kim Y."/>
            <person name="Won Y.J."/>
        </authorList>
    </citation>
    <scope>NUCLEOTIDE SEQUENCE [LARGE SCALE GENOMIC DNA]</scope>
    <source>
        <strain evidence="7">Wonlab-2016</strain>
    </source>
</reference>
<feature type="region of interest" description="Disordered" evidence="5">
    <location>
        <begin position="129"/>
        <end position="166"/>
    </location>
</feature>
<protein>
    <recommendedName>
        <fullName evidence="9">Tetraspanin</fullName>
    </recommendedName>
</protein>
<dbReference type="Gene3D" id="1.10.1450.10">
    <property type="entry name" value="Tetraspanin"/>
    <property type="match status" value="1"/>
</dbReference>
<dbReference type="AlphaFoldDB" id="A0ABD0JFL2"/>
<organism evidence="7 8">
    <name type="scientific">Batillaria attramentaria</name>
    <dbReference type="NCBI Taxonomy" id="370345"/>
    <lineage>
        <taxon>Eukaryota</taxon>
        <taxon>Metazoa</taxon>
        <taxon>Spiralia</taxon>
        <taxon>Lophotrochozoa</taxon>
        <taxon>Mollusca</taxon>
        <taxon>Gastropoda</taxon>
        <taxon>Caenogastropoda</taxon>
        <taxon>Sorbeoconcha</taxon>
        <taxon>Cerithioidea</taxon>
        <taxon>Batillariidae</taxon>
        <taxon>Batillaria</taxon>
    </lineage>
</organism>
<evidence type="ECO:0000313" key="7">
    <source>
        <dbReference type="EMBL" id="KAK7473723.1"/>
    </source>
</evidence>
<keyword evidence="3 6" id="KW-1133">Transmembrane helix</keyword>
<feature type="non-terminal residue" evidence="7">
    <location>
        <position position="268"/>
    </location>
</feature>
<dbReference type="SUPFAM" id="SSF48652">
    <property type="entry name" value="Tetraspanin"/>
    <property type="match status" value="1"/>
</dbReference>
<evidence type="ECO:0000256" key="4">
    <source>
        <dbReference type="ARBA" id="ARBA00023136"/>
    </source>
</evidence>
<feature type="transmembrane region" description="Helical" evidence="6">
    <location>
        <begin position="176"/>
        <end position="204"/>
    </location>
</feature>
<dbReference type="Proteomes" id="UP001519460">
    <property type="component" value="Unassembled WGS sequence"/>
</dbReference>
<accession>A0ABD0JFL2</accession>
<evidence type="ECO:0000256" key="6">
    <source>
        <dbReference type="SAM" id="Phobius"/>
    </source>
</evidence>
<comment type="caution">
    <text evidence="7">The sequence shown here is derived from an EMBL/GenBank/DDBJ whole genome shotgun (WGS) entry which is preliminary data.</text>
</comment>
<dbReference type="Pfam" id="PF00335">
    <property type="entry name" value="Tetraspanin"/>
    <property type="match status" value="1"/>
</dbReference>
<gene>
    <name evidence="7" type="ORF">BaRGS_00035050</name>
</gene>
<keyword evidence="8" id="KW-1185">Reference proteome</keyword>
<evidence type="ECO:0000256" key="1">
    <source>
        <dbReference type="ARBA" id="ARBA00004141"/>
    </source>
</evidence>
<proteinExistence type="predicted"/>
<evidence type="ECO:0000256" key="5">
    <source>
        <dbReference type="SAM" id="MobiDB-lite"/>
    </source>
</evidence>
<dbReference type="InterPro" id="IPR008952">
    <property type="entry name" value="Tetraspanin_EC2_sf"/>
</dbReference>
<keyword evidence="4 6" id="KW-0472">Membrane</keyword>
<dbReference type="GO" id="GO:0016020">
    <property type="term" value="C:membrane"/>
    <property type="evidence" value="ECO:0007669"/>
    <property type="project" value="UniProtKB-SubCell"/>
</dbReference>
<evidence type="ECO:0008006" key="9">
    <source>
        <dbReference type="Google" id="ProtNLM"/>
    </source>
</evidence>
<comment type="subcellular location">
    <subcellularLocation>
        <location evidence="1">Membrane</location>
        <topology evidence="1">Multi-pass membrane protein</topology>
    </subcellularLocation>
</comment>